<dbReference type="GO" id="GO:0030170">
    <property type="term" value="F:pyridoxal phosphate binding"/>
    <property type="evidence" value="ECO:0007669"/>
    <property type="project" value="InterPro"/>
</dbReference>
<evidence type="ECO:0000256" key="2">
    <source>
        <dbReference type="ARBA" id="ARBA00008954"/>
    </source>
</evidence>
<accession>A0A9X1I9L4</accession>
<dbReference type="GO" id="GO:0005829">
    <property type="term" value="C:cytosol"/>
    <property type="evidence" value="ECO:0007669"/>
    <property type="project" value="TreeGrafter"/>
</dbReference>
<keyword evidence="3 6" id="KW-0032">Aminotransferase</keyword>
<dbReference type="CDD" id="cd00610">
    <property type="entry name" value="OAT_like"/>
    <property type="match status" value="1"/>
</dbReference>
<keyword evidence="3 6" id="KW-0808">Transferase</keyword>
<dbReference type="NCBIfam" id="NF005685">
    <property type="entry name" value="PRK07483.1"/>
    <property type="match status" value="1"/>
</dbReference>
<dbReference type="Gene3D" id="3.90.1150.10">
    <property type="entry name" value="Aspartate Aminotransferase, domain 1"/>
    <property type="match status" value="1"/>
</dbReference>
<name>A0A9X1I9L4_9PROT</name>
<keyword evidence="7" id="KW-1185">Reference proteome</keyword>
<dbReference type="InterPro" id="IPR015422">
    <property type="entry name" value="PyrdxlP-dep_Trfase_small"/>
</dbReference>
<comment type="cofactor">
    <cofactor evidence="1">
        <name>pyridoxal 5'-phosphate</name>
        <dbReference type="ChEBI" id="CHEBI:597326"/>
    </cofactor>
</comment>
<comment type="similarity">
    <text evidence="2 5">Belongs to the class-III pyridoxal-phosphate-dependent aminotransferase family.</text>
</comment>
<dbReference type="Gene3D" id="3.40.640.10">
    <property type="entry name" value="Type I PLP-dependent aspartate aminotransferase-like (Major domain)"/>
    <property type="match status" value="1"/>
</dbReference>
<evidence type="ECO:0000256" key="5">
    <source>
        <dbReference type="RuleBase" id="RU003560"/>
    </source>
</evidence>
<proteinExistence type="inferred from homology"/>
<evidence type="ECO:0000256" key="3">
    <source>
        <dbReference type="ARBA" id="ARBA00022576"/>
    </source>
</evidence>
<dbReference type="PANTHER" id="PTHR43094:SF1">
    <property type="entry name" value="AMINOTRANSFERASE CLASS-III"/>
    <property type="match status" value="1"/>
</dbReference>
<evidence type="ECO:0000256" key="4">
    <source>
        <dbReference type="ARBA" id="ARBA00022898"/>
    </source>
</evidence>
<dbReference type="Pfam" id="PF00202">
    <property type="entry name" value="Aminotran_3"/>
    <property type="match status" value="1"/>
</dbReference>
<evidence type="ECO:0000313" key="6">
    <source>
        <dbReference type="EMBL" id="MCB4820791.1"/>
    </source>
</evidence>
<dbReference type="RefSeq" id="WP_226604520.1">
    <property type="nucleotide sequence ID" value="NZ_JAJAQI010000003.1"/>
</dbReference>
<dbReference type="AlphaFoldDB" id="A0A9X1I9L4"/>
<dbReference type="PANTHER" id="PTHR43094">
    <property type="entry name" value="AMINOTRANSFERASE"/>
    <property type="match status" value="1"/>
</dbReference>
<dbReference type="InterPro" id="IPR005814">
    <property type="entry name" value="Aminotrans_3"/>
</dbReference>
<keyword evidence="4 5" id="KW-0663">Pyridoxal phosphate</keyword>
<dbReference type="SUPFAM" id="SSF53383">
    <property type="entry name" value="PLP-dependent transferases"/>
    <property type="match status" value="1"/>
</dbReference>
<sequence length="444" mass="47860">MSHLVHRSLRQDPPLAIRGEGIHLYDQDGRAIIDGSGGAAVACLGHGHPKVIAAIKAQLDQLAYAHTALFSCESAERLADVLVEHAPGGLTHAYFCSSGSEGNEAALKMARQYFLEIGQPQRTRFIARRQSYHGNTLGALSAGGNAMRRAPYQPLLSPAFSHVSPCYPYRDRRDEESEAQYVARLLEELEAEFERLGPETVIGFVAETVVGATLGCATALPGYFEGVRAICDRHGALLILDEVMSGMGRCGTLHAWEQEGIGPDIQIIAKGLGGGYQPIGGILVHGRVIEGLAAGSGAFMHGHTYQAHPVACAAALAVQEVIAEERLLDNVRAMGALLEQRLTERFGNHRHIGDIRGRGLFWAVEFVRDRATKQVFDPALKLNERVKQEAYRRGLACYPMGGTIDGRQGDHAILAPPYIVTAAQVDTIIDRFGEAVEAALASCG</sequence>
<evidence type="ECO:0000256" key="1">
    <source>
        <dbReference type="ARBA" id="ARBA00001933"/>
    </source>
</evidence>
<dbReference type="FunFam" id="3.40.640.10:FF:000004">
    <property type="entry name" value="Acetylornithine aminotransferase"/>
    <property type="match status" value="1"/>
</dbReference>
<dbReference type="InterPro" id="IPR015424">
    <property type="entry name" value="PyrdxlP-dep_Trfase"/>
</dbReference>
<evidence type="ECO:0000313" key="7">
    <source>
        <dbReference type="Proteomes" id="UP001139311"/>
    </source>
</evidence>
<dbReference type="Proteomes" id="UP001139311">
    <property type="component" value="Unassembled WGS sequence"/>
</dbReference>
<dbReference type="GO" id="GO:0008483">
    <property type="term" value="F:transaminase activity"/>
    <property type="evidence" value="ECO:0007669"/>
    <property type="project" value="UniProtKB-KW"/>
</dbReference>
<organism evidence="6 7">
    <name type="scientific">Roseicella aerolata</name>
    <dbReference type="NCBI Taxonomy" id="2883479"/>
    <lineage>
        <taxon>Bacteria</taxon>
        <taxon>Pseudomonadati</taxon>
        <taxon>Pseudomonadota</taxon>
        <taxon>Alphaproteobacteria</taxon>
        <taxon>Acetobacterales</taxon>
        <taxon>Roseomonadaceae</taxon>
        <taxon>Roseicella</taxon>
    </lineage>
</organism>
<dbReference type="EMBL" id="JAJAQI010000003">
    <property type="protein sequence ID" value="MCB4820791.1"/>
    <property type="molecule type" value="Genomic_DNA"/>
</dbReference>
<reference evidence="6" key="1">
    <citation type="submission" date="2021-10" db="EMBL/GenBank/DDBJ databases">
        <title>Roseicella aerolatum sp. nov., isolated from aerosols of e-waste dismantling site.</title>
        <authorList>
            <person name="Qin T."/>
        </authorList>
    </citation>
    <scope>NUCLEOTIDE SEQUENCE</scope>
    <source>
        <strain evidence="6">GB24</strain>
    </source>
</reference>
<protein>
    <submittedName>
        <fullName evidence="6">Aspartate aminotransferase family protein</fullName>
    </submittedName>
</protein>
<dbReference type="PIRSF" id="PIRSF000521">
    <property type="entry name" value="Transaminase_4ab_Lys_Orn"/>
    <property type="match status" value="1"/>
</dbReference>
<comment type="caution">
    <text evidence="6">The sequence shown here is derived from an EMBL/GenBank/DDBJ whole genome shotgun (WGS) entry which is preliminary data.</text>
</comment>
<gene>
    <name evidence="6" type="ORF">LHA35_03485</name>
</gene>
<dbReference type="InterPro" id="IPR015421">
    <property type="entry name" value="PyrdxlP-dep_Trfase_major"/>
</dbReference>